<keyword evidence="16 20" id="KW-0411">Iron-sulfur</keyword>
<dbReference type="InterPro" id="IPR023211">
    <property type="entry name" value="DNA_pol_palm_dom_sf"/>
</dbReference>
<dbReference type="InterPro" id="IPR006134">
    <property type="entry name" value="DNA-dir_DNA_pol_B_multi_dom"/>
</dbReference>
<dbReference type="GO" id="GO:0008296">
    <property type="term" value="F:3'-5'-DNA exonuclease activity"/>
    <property type="evidence" value="ECO:0007669"/>
    <property type="project" value="TreeGrafter"/>
</dbReference>
<feature type="domain" description="C4-type zinc-finger of DNA polymerase delta" evidence="24">
    <location>
        <begin position="1041"/>
        <end position="1114"/>
    </location>
</feature>
<comment type="caution">
    <text evidence="26">The sequence shown here is derived from an EMBL/GenBank/DDBJ whole genome shotgun (WGS) entry which is preliminary data.</text>
</comment>
<dbReference type="PROSITE" id="PS00116">
    <property type="entry name" value="DNA_POLYMERASE_B"/>
    <property type="match status" value="1"/>
</dbReference>
<evidence type="ECO:0000256" key="21">
    <source>
        <dbReference type="SAM" id="MobiDB-lite"/>
    </source>
</evidence>
<dbReference type="Gene3D" id="1.10.132.60">
    <property type="entry name" value="DNA polymerase family B, C-terminal domain"/>
    <property type="match status" value="1"/>
</dbReference>
<comment type="similarity">
    <text evidence="3 20">Belongs to the DNA polymerase type-B family.</text>
</comment>
<evidence type="ECO:0000313" key="26">
    <source>
        <dbReference type="EMBL" id="PAA66643.1"/>
    </source>
</evidence>
<keyword evidence="6 20" id="KW-0548">Nucleotidyltransferase</keyword>
<evidence type="ECO:0000259" key="25">
    <source>
        <dbReference type="Pfam" id="PF24055"/>
    </source>
</evidence>
<comment type="subcellular location">
    <subcellularLocation>
        <location evidence="2 20">Nucleus</location>
    </subcellularLocation>
</comment>
<dbReference type="FunFam" id="3.30.420.10:FF:000351">
    <property type="entry name" value="DNA polymerase"/>
    <property type="match status" value="1"/>
</dbReference>
<proteinExistence type="inferred from homology"/>
<dbReference type="Gene3D" id="3.30.342.10">
    <property type="entry name" value="DNA Polymerase, chain B, domain 1"/>
    <property type="match status" value="1"/>
</dbReference>
<evidence type="ECO:0000256" key="4">
    <source>
        <dbReference type="ARBA" id="ARBA00022485"/>
    </source>
</evidence>
<dbReference type="GO" id="GO:0003887">
    <property type="term" value="F:DNA-directed DNA polymerase activity"/>
    <property type="evidence" value="ECO:0007669"/>
    <property type="project" value="UniProtKB-KW"/>
</dbReference>
<protein>
    <recommendedName>
        <fullName evidence="20">DNA polymerase</fullName>
        <ecNumber evidence="20">2.7.7.7</ecNumber>
    </recommendedName>
</protein>
<dbReference type="InterPro" id="IPR012337">
    <property type="entry name" value="RNaseH-like_sf"/>
</dbReference>
<keyword evidence="15 20" id="KW-0408">Iron</keyword>
<dbReference type="AlphaFoldDB" id="A0A267EYR0"/>
<feature type="region of interest" description="Disordered" evidence="21">
    <location>
        <begin position="19"/>
        <end position="57"/>
    </location>
</feature>
<keyword evidence="7 20" id="KW-0235">DNA replication</keyword>
<feature type="domain" description="DNA-directed DNA polymerase family B exonuclease" evidence="23">
    <location>
        <begin position="267"/>
        <end position="507"/>
    </location>
</feature>
<gene>
    <name evidence="26" type="ORF">BOX15_Mlig027421g6</name>
</gene>
<dbReference type="FunFam" id="3.30.342.10:FF:000003">
    <property type="entry name" value="DNA polymerase"/>
    <property type="match status" value="1"/>
</dbReference>
<evidence type="ECO:0000256" key="8">
    <source>
        <dbReference type="ARBA" id="ARBA00022722"/>
    </source>
</evidence>
<keyword evidence="9 20" id="KW-0479">Metal-binding</keyword>
<keyword evidence="10 20" id="KW-0863">Zinc-finger</keyword>
<dbReference type="GO" id="GO:0045004">
    <property type="term" value="P:DNA replication proofreading"/>
    <property type="evidence" value="ECO:0007669"/>
    <property type="project" value="TreeGrafter"/>
</dbReference>
<dbReference type="PANTHER" id="PTHR10322:SF23">
    <property type="entry name" value="DNA POLYMERASE DELTA CATALYTIC SUBUNIT"/>
    <property type="match status" value="1"/>
</dbReference>
<keyword evidence="4 20" id="KW-0004">4Fe-4S</keyword>
<feature type="domain" description="DNA-directed DNA polymerase family B multifunctional" evidence="22">
    <location>
        <begin position="571"/>
        <end position="1002"/>
    </location>
</feature>
<evidence type="ECO:0000256" key="20">
    <source>
        <dbReference type="RuleBase" id="RU000442"/>
    </source>
</evidence>
<dbReference type="GO" id="GO:0006297">
    <property type="term" value="P:nucleotide-excision repair, DNA gap filling"/>
    <property type="evidence" value="ECO:0007669"/>
    <property type="project" value="TreeGrafter"/>
</dbReference>
<evidence type="ECO:0000256" key="18">
    <source>
        <dbReference type="ARBA" id="ARBA00023242"/>
    </source>
</evidence>
<evidence type="ECO:0000256" key="12">
    <source>
        <dbReference type="ARBA" id="ARBA00022833"/>
    </source>
</evidence>
<keyword evidence="17 20" id="KW-0238">DNA-binding</keyword>
<dbReference type="GO" id="GO:0000166">
    <property type="term" value="F:nucleotide binding"/>
    <property type="evidence" value="ECO:0007669"/>
    <property type="project" value="InterPro"/>
</dbReference>
<keyword evidence="12 20" id="KW-0862">Zinc</keyword>
<evidence type="ECO:0000256" key="9">
    <source>
        <dbReference type="ARBA" id="ARBA00022723"/>
    </source>
</evidence>
<keyword evidence="18 20" id="KW-0539">Nucleus</keyword>
<dbReference type="OrthoDB" id="2414538at2759"/>
<dbReference type="Pfam" id="PF14260">
    <property type="entry name" value="zf-C4pol"/>
    <property type="match status" value="1"/>
</dbReference>
<feature type="domain" description="DNA polymerase delta/zeta catalytic subunit N-terminal" evidence="25">
    <location>
        <begin position="167"/>
        <end position="239"/>
    </location>
</feature>
<dbReference type="InterPro" id="IPR006172">
    <property type="entry name" value="DNA-dir_DNA_pol_B"/>
</dbReference>
<dbReference type="EC" id="2.7.7.7" evidence="20"/>
<evidence type="ECO:0000259" key="23">
    <source>
        <dbReference type="Pfam" id="PF03104"/>
    </source>
</evidence>
<dbReference type="PANTHER" id="PTHR10322">
    <property type="entry name" value="DNA POLYMERASE CATALYTIC SUBUNIT"/>
    <property type="match status" value="1"/>
</dbReference>
<keyword evidence="5 20" id="KW-0808">Transferase</keyword>
<dbReference type="Pfam" id="PF00136">
    <property type="entry name" value="DNA_pol_B"/>
    <property type="match status" value="1"/>
</dbReference>
<dbReference type="InterPro" id="IPR036397">
    <property type="entry name" value="RNaseH_sf"/>
</dbReference>
<keyword evidence="27" id="KW-1185">Reference proteome</keyword>
<evidence type="ECO:0000256" key="7">
    <source>
        <dbReference type="ARBA" id="ARBA00022705"/>
    </source>
</evidence>
<evidence type="ECO:0000256" key="5">
    <source>
        <dbReference type="ARBA" id="ARBA00022679"/>
    </source>
</evidence>
<dbReference type="CDD" id="cd05533">
    <property type="entry name" value="POLBc_delta"/>
    <property type="match status" value="1"/>
</dbReference>
<comment type="catalytic activity">
    <reaction evidence="19 20">
        <text>DNA(n) + a 2'-deoxyribonucleoside 5'-triphosphate = DNA(n+1) + diphosphate</text>
        <dbReference type="Rhea" id="RHEA:22508"/>
        <dbReference type="Rhea" id="RHEA-COMP:17339"/>
        <dbReference type="Rhea" id="RHEA-COMP:17340"/>
        <dbReference type="ChEBI" id="CHEBI:33019"/>
        <dbReference type="ChEBI" id="CHEBI:61560"/>
        <dbReference type="ChEBI" id="CHEBI:173112"/>
        <dbReference type="EC" id="2.7.7.7"/>
    </reaction>
</comment>
<dbReference type="EMBL" id="NIVC01001545">
    <property type="protein sequence ID" value="PAA66643.1"/>
    <property type="molecule type" value="Genomic_DNA"/>
</dbReference>
<dbReference type="Gene3D" id="3.30.420.10">
    <property type="entry name" value="Ribonuclease H-like superfamily/Ribonuclease H"/>
    <property type="match status" value="1"/>
</dbReference>
<dbReference type="InterPro" id="IPR043502">
    <property type="entry name" value="DNA/RNA_pol_sf"/>
</dbReference>
<feature type="non-terminal residue" evidence="26">
    <location>
        <position position="1"/>
    </location>
</feature>
<dbReference type="Gene3D" id="1.10.287.690">
    <property type="entry name" value="Helix hairpin bin"/>
    <property type="match status" value="1"/>
</dbReference>
<evidence type="ECO:0000256" key="2">
    <source>
        <dbReference type="ARBA" id="ARBA00004123"/>
    </source>
</evidence>
<keyword evidence="11" id="KW-0378">Hydrolase</keyword>
<dbReference type="NCBIfam" id="TIGR00592">
    <property type="entry name" value="pol2"/>
    <property type="match status" value="1"/>
</dbReference>
<evidence type="ECO:0000256" key="1">
    <source>
        <dbReference type="ARBA" id="ARBA00001966"/>
    </source>
</evidence>
<evidence type="ECO:0000256" key="17">
    <source>
        <dbReference type="ARBA" id="ARBA00023125"/>
    </source>
</evidence>
<dbReference type="STRING" id="282301.A0A267EYR0"/>
<dbReference type="Proteomes" id="UP000215902">
    <property type="component" value="Unassembled WGS sequence"/>
</dbReference>
<evidence type="ECO:0000256" key="10">
    <source>
        <dbReference type="ARBA" id="ARBA00022771"/>
    </source>
</evidence>
<feature type="compositionally biased region" description="Low complexity" evidence="21">
    <location>
        <begin position="26"/>
        <end position="40"/>
    </location>
</feature>
<evidence type="ECO:0000256" key="14">
    <source>
        <dbReference type="ARBA" id="ARBA00022932"/>
    </source>
</evidence>
<evidence type="ECO:0000313" key="27">
    <source>
        <dbReference type="Proteomes" id="UP000215902"/>
    </source>
</evidence>
<sequence>LQSQLIYIKVHRQAPIVTVSQQSDMSGRGSQKQQGGAASAAKRRRFNDDDDDDEDYGRSTFEQELAMFEEEADAAAAEAADAADVAAIIDADAASAAAANAGADAKKWRRAPLPHAADPATQPLVFQQMDLDCYTLPAAGSGSGASPVVRMYGITEAGHSVLVHVHGFNPYFFVPAPEGFSPADCHSFKQALNQAVLKDLRGNREGIVEAVVAVRLVDKESIYGFHRNRKQPFLRVTVALQRLMAPAKRLLEQGFSWLQGRGSHCFSLYEANIDFEIRFMVDTGLVGCCWVELPAGKYTLREKENRLAPQSRCQLEADVASWSDVVAHPAEGVWSKVAPLRILSFDIECAGRRGVFPEPERDPVIQIANMVVRHGETDPFIRNVFTLGTCASIVGSQVLSFKTESDLLAAWSAFVRDVDPDVITGYNIQNFDMPYLLKRAATLKVQQFPFLGRISATKSTIREAQIQSKQMGRRENKWVNMEGRVQLDLLQILFRDYKLRSYSLNAVSYHFLHEQKEDVQHSIITELQNGNEQTRRRLAVYCLKDAYLPLRLMDKLMCLVNYMEMARVTGVPLTFLLSRGQQVKVISQLLRKAKEQDLLLPTQKVEQGDEYTGATVIEPVKGYYTTPIATLDFSSLYPSIMMAHNLCYTTLLDQASIAKYSLQPDEYIKTPCGSYFAKKNVRKGLLPEILEQLLNARKRAKDDLKNETDEFKKRVLDGRQLALKISANSVYGFTGAQVGKLPCLDISSSVTAFGRTMIMETKRYVEERYTVANGYAHDAKVIYGDTDSVMCRFNAATVADAMKLGREAADYISSKFPPPIKLEFEKVYCPYLLINKKRYAGLYFTKPDKHDKMDCKGIETVRRDNSPLVANLVNACLHKILIDRDPDGAVQHAKSVISDLLCNRVDISQLVISKELTKTDDEYAGKQAHVELANKIRKRDPGSAPQLGDRVPYVIVSAAKGTPAYQKAEDPIYVLENNVPIDTNYYLENQLANPLLRIFEPILGDGKARSMLLSGEHTRVKAVVHSKVGGLAAFATRRAACLGCKAVLPQDAANGAVCKHCEPNESALYQREVGVLRVLEEKFNRLWTECQRCQGSLHEDVLCTSRDCPIFYMRKRLQKDLADQDALVGRFGEPYDW</sequence>
<dbReference type="SUPFAM" id="SSF56672">
    <property type="entry name" value="DNA/RNA polymerases"/>
    <property type="match status" value="1"/>
</dbReference>
<evidence type="ECO:0000256" key="16">
    <source>
        <dbReference type="ARBA" id="ARBA00023014"/>
    </source>
</evidence>
<dbReference type="InterPro" id="IPR042087">
    <property type="entry name" value="DNA_pol_B_thumb"/>
</dbReference>
<dbReference type="FunFam" id="1.10.132.60:FF:000001">
    <property type="entry name" value="DNA polymerase"/>
    <property type="match status" value="1"/>
</dbReference>
<keyword evidence="14 20" id="KW-0239">DNA-directed DNA polymerase</keyword>
<dbReference type="InterPro" id="IPR006133">
    <property type="entry name" value="DNA-dir_DNA_pol_B_exonuc"/>
</dbReference>
<evidence type="ECO:0000256" key="11">
    <source>
        <dbReference type="ARBA" id="ARBA00022801"/>
    </source>
</evidence>
<keyword evidence="8" id="KW-0540">Nuclease</keyword>
<dbReference type="PRINTS" id="PR00106">
    <property type="entry name" value="DNAPOLB"/>
</dbReference>
<dbReference type="FunFam" id="1.10.287.690:FF:000001">
    <property type="entry name" value="DNA polymerase"/>
    <property type="match status" value="1"/>
</dbReference>
<dbReference type="GO" id="GO:0003677">
    <property type="term" value="F:DNA binding"/>
    <property type="evidence" value="ECO:0007669"/>
    <property type="project" value="UniProtKB-KW"/>
</dbReference>
<dbReference type="InterPro" id="IPR056435">
    <property type="entry name" value="DPOD/Z_N"/>
</dbReference>
<organism evidence="26 27">
    <name type="scientific">Macrostomum lignano</name>
    <dbReference type="NCBI Taxonomy" id="282301"/>
    <lineage>
        <taxon>Eukaryota</taxon>
        <taxon>Metazoa</taxon>
        <taxon>Spiralia</taxon>
        <taxon>Lophotrochozoa</taxon>
        <taxon>Platyhelminthes</taxon>
        <taxon>Rhabditophora</taxon>
        <taxon>Macrostomorpha</taxon>
        <taxon>Macrostomida</taxon>
        <taxon>Macrostomidae</taxon>
        <taxon>Macrostomum</taxon>
    </lineage>
</organism>
<evidence type="ECO:0000259" key="24">
    <source>
        <dbReference type="Pfam" id="PF14260"/>
    </source>
</evidence>
<comment type="cofactor">
    <cofactor evidence="1 20">
        <name>[4Fe-4S] cluster</name>
        <dbReference type="ChEBI" id="CHEBI:49883"/>
    </cofactor>
</comment>
<dbReference type="SMART" id="SM00486">
    <property type="entry name" value="POLBc"/>
    <property type="match status" value="1"/>
</dbReference>
<evidence type="ECO:0000259" key="22">
    <source>
        <dbReference type="Pfam" id="PF00136"/>
    </source>
</evidence>
<keyword evidence="13" id="KW-0269">Exonuclease</keyword>
<dbReference type="InterPro" id="IPR050240">
    <property type="entry name" value="DNA_pol_type-B"/>
</dbReference>
<dbReference type="Pfam" id="PF24055">
    <property type="entry name" value="POL3_N"/>
    <property type="match status" value="1"/>
</dbReference>
<evidence type="ECO:0000256" key="6">
    <source>
        <dbReference type="ARBA" id="ARBA00022695"/>
    </source>
</evidence>
<dbReference type="InterPro" id="IPR017964">
    <property type="entry name" value="DNA-dir_DNA_pol_B_CS"/>
</dbReference>
<dbReference type="InterPro" id="IPR025687">
    <property type="entry name" value="Znf-C4pol"/>
</dbReference>
<dbReference type="SUPFAM" id="SSF53098">
    <property type="entry name" value="Ribonuclease H-like"/>
    <property type="match status" value="1"/>
</dbReference>
<dbReference type="GO" id="GO:0051539">
    <property type="term" value="F:4 iron, 4 sulfur cluster binding"/>
    <property type="evidence" value="ECO:0007669"/>
    <property type="project" value="UniProtKB-KW"/>
</dbReference>
<dbReference type="CDD" id="cd05777">
    <property type="entry name" value="DNA_polB_delta_exo"/>
    <property type="match status" value="1"/>
</dbReference>
<evidence type="ECO:0000256" key="19">
    <source>
        <dbReference type="ARBA" id="ARBA00049244"/>
    </source>
</evidence>
<dbReference type="GO" id="GO:0006287">
    <property type="term" value="P:base-excision repair, gap-filling"/>
    <property type="evidence" value="ECO:0007669"/>
    <property type="project" value="TreeGrafter"/>
</dbReference>
<evidence type="ECO:0000256" key="3">
    <source>
        <dbReference type="ARBA" id="ARBA00005755"/>
    </source>
</evidence>
<dbReference type="GO" id="GO:0043625">
    <property type="term" value="C:delta DNA polymerase complex"/>
    <property type="evidence" value="ECO:0007669"/>
    <property type="project" value="TreeGrafter"/>
</dbReference>
<dbReference type="Gene3D" id="3.90.1600.10">
    <property type="entry name" value="Palm domain of DNA polymerase"/>
    <property type="match status" value="1"/>
</dbReference>
<accession>A0A267EYR0</accession>
<reference evidence="26 27" key="1">
    <citation type="submission" date="2017-06" db="EMBL/GenBank/DDBJ databases">
        <title>A platform for efficient transgenesis in Macrostomum lignano, a flatworm model organism for stem cell research.</title>
        <authorList>
            <person name="Berezikov E."/>
        </authorList>
    </citation>
    <scope>NUCLEOTIDE SEQUENCE [LARGE SCALE GENOMIC DNA]</scope>
    <source>
        <strain evidence="26">DV1</strain>
        <tissue evidence="26">Whole organism</tissue>
    </source>
</reference>
<evidence type="ECO:0000256" key="15">
    <source>
        <dbReference type="ARBA" id="ARBA00023004"/>
    </source>
</evidence>
<name>A0A267EYR0_9PLAT</name>
<dbReference type="Pfam" id="PF03104">
    <property type="entry name" value="DNA_pol_B_exo1"/>
    <property type="match status" value="1"/>
</dbReference>
<evidence type="ECO:0000256" key="13">
    <source>
        <dbReference type="ARBA" id="ARBA00022839"/>
    </source>
</evidence>
<dbReference type="GO" id="GO:0008270">
    <property type="term" value="F:zinc ion binding"/>
    <property type="evidence" value="ECO:0007669"/>
    <property type="project" value="UniProtKB-KW"/>
</dbReference>